<evidence type="ECO:0000313" key="3">
    <source>
        <dbReference type="Proteomes" id="UP000712600"/>
    </source>
</evidence>
<gene>
    <name evidence="2" type="ORF">F2Q69_00030901</name>
</gene>
<dbReference type="EMBL" id="QGKX02000088">
    <property type="protein sequence ID" value="KAF3585800.1"/>
    <property type="molecule type" value="Genomic_DNA"/>
</dbReference>
<dbReference type="Pfam" id="PF07734">
    <property type="entry name" value="FBA_1"/>
    <property type="match status" value="1"/>
</dbReference>
<evidence type="ECO:0000259" key="1">
    <source>
        <dbReference type="Pfam" id="PF07734"/>
    </source>
</evidence>
<dbReference type="InterPro" id="IPR006527">
    <property type="entry name" value="F-box-assoc_dom_typ1"/>
</dbReference>
<protein>
    <recommendedName>
        <fullName evidence="1">F-box associated beta-propeller type 1 domain-containing protein</fullName>
    </recommendedName>
</protein>
<proteinExistence type="predicted"/>
<feature type="domain" description="F-box associated beta-propeller type 1" evidence="1">
    <location>
        <begin position="12"/>
        <end position="82"/>
    </location>
</feature>
<dbReference type="Proteomes" id="UP000712600">
    <property type="component" value="Unassembled WGS sequence"/>
</dbReference>
<dbReference type="AlphaFoldDB" id="A0A8S9RYD0"/>
<accession>A0A8S9RYD0</accession>
<reference evidence="2" key="1">
    <citation type="submission" date="2019-12" db="EMBL/GenBank/DDBJ databases">
        <title>Genome sequencing and annotation of Brassica cretica.</title>
        <authorList>
            <person name="Studholme D.J."/>
            <person name="Sarris P."/>
        </authorList>
    </citation>
    <scope>NUCLEOTIDE SEQUENCE</scope>
    <source>
        <strain evidence="2">PFS-109/04</strain>
        <tissue evidence="2">Leaf</tissue>
    </source>
</reference>
<name>A0A8S9RYD0_BRACR</name>
<comment type="caution">
    <text evidence="2">The sequence shown here is derived from an EMBL/GenBank/DDBJ whole genome shotgun (WGS) entry which is preliminary data.</text>
</comment>
<sequence>MVTSKERVDIDRFEVTREEQKLCLLASGDKVLHIDVWMATEIKSTGDMSWSKLLTVKQTHLLLNGMSFLADRENKVIVYDDDPTLVQIQQGSLGLGTWKAPTTGLVIVTLVYALLTKFS</sequence>
<organism evidence="2 3">
    <name type="scientific">Brassica cretica</name>
    <name type="common">Mustard</name>
    <dbReference type="NCBI Taxonomy" id="69181"/>
    <lineage>
        <taxon>Eukaryota</taxon>
        <taxon>Viridiplantae</taxon>
        <taxon>Streptophyta</taxon>
        <taxon>Embryophyta</taxon>
        <taxon>Tracheophyta</taxon>
        <taxon>Spermatophyta</taxon>
        <taxon>Magnoliopsida</taxon>
        <taxon>eudicotyledons</taxon>
        <taxon>Gunneridae</taxon>
        <taxon>Pentapetalae</taxon>
        <taxon>rosids</taxon>
        <taxon>malvids</taxon>
        <taxon>Brassicales</taxon>
        <taxon>Brassicaceae</taxon>
        <taxon>Brassiceae</taxon>
        <taxon>Brassica</taxon>
    </lineage>
</organism>
<evidence type="ECO:0000313" key="2">
    <source>
        <dbReference type="EMBL" id="KAF3585800.1"/>
    </source>
</evidence>